<dbReference type="Proteomes" id="UP000325122">
    <property type="component" value="Unassembled WGS sequence"/>
</dbReference>
<dbReference type="InterPro" id="IPR029021">
    <property type="entry name" value="Prot-tyrosine_phosphatase-like"/>
</dbReference>
<dbReference type="SUPFAM" id="SSF52799">
    <property type="entry name" value="(Phosphotyrosine protein) phosphatases II"/>
    <property type="match status" value="1"/>
</dbReference>
<sequence length="256" mass="28449">MTQRVLPLSGVHNFRRFGAYRADGGHVADRLYRSGQFSRATPDDQARLDALNIQVVADLRRPRERELEPSFWVQREAVRVLASDHAGHAEPPHLVFLRESDMSLASIRQFMTETYKRLPFDPGNKAVFRAGFEALAEADDEAGFVVHCAAGKDRTGIFCAFLLMELGVDADTAREDYLMTNTAVDYDTLAPMVQARIQKDLGKRVGDREMRAFLGVEEAYLDAAMEAVGDVSAYLRGELALSEATLDAVKARLIAP</sequence>
<keyword evidence="4" id="KW-1185">Reference proteome</keyword>
<comment type="similarity">
    <text evidence="1">Belongs to the protein-tyrosine phosphatase family.</text>
</comment>
<name>A0A5M6ZA40_9PROT</name>
<evidence type="ECO:0000256" key="1">
    <source>
        <dbReference type="ARBA" id="ARBA00009580"/>
    </source>
</evidence>
<evidence type="ECO:0000313" key="4">
    <source>
        <dbReference type="Proteomes" id="UP000325122"/>
    </source>
</evidence>
<dbReference type="InterPro" id="IPR016130">
    <property type="entry name" value="Tyr_Pase_AS"/>
</dbReference>
<dbReference type="EMBL" id="VWOJ01000004">
    <property type="protein sequence ID" value="KAA5801556.1"/>
    <property type="molecule type" value="Genomic_DNA"/>
</dbReference>
<evidence type="ECO:0000313" key="3">
    <source>
        <dbReference type="EMBL" id="KAA5801556.1"/>
    </source>
</evidence>
<protein>
    <submittedName>
        <fullName evidence="3">Tyrosine-protein phosphatase</fullName>
    </submittedName>
</protein>
<proteinExistence type="inferred from homology"/>
<comment type="caution">
    <text evidence="3">The sequence shown here is derived from an EMBL/GenBank/DDBJ whole genome shotgun (WGS) entry which is preliminary data.</text>
</comment>
<dbReference type="InterPro" id="IPR000387">
    <property type="entry name" value="Tyr_Pase_dom"/>
</dbReference>
<dbReference type="Gene3D" id="3.90.190.10">
    <property type="entry name" value="Protein tyrosine phosphatase superfamily"/>
    <property type="match status" value="1"/>
</dbReference>
<reference evidence="3 4" key="1">
    <citation type="submission" date="2019-09" db="EMBL/GenBank/DDBJ databases">
        <authorList>
            <person name="Kevbrin V."/>
            <person name="Grouzdev D.S."/>
        </authorList>
    </citation>
    <scope>NUCLEOTIDE SEQUENCE [LARGE SCALE GENOMIC DNA]</scope>
    <source>
        <strain evidence="3 4">G-192</strain>
    </source>
</reference>
<dbReference type="RefSeq" id="WP_150023744.1">
    <property type="nucleotide sequence ID" value="NZ_VWOJ01000004.1"/>
</dbReference>
<dbReference type="PROSITE" id="PS50056">
    <property type="entry name" value="TYR_PHOSPHATASE_2"/>
    <property type="match status" value="1"/>
</dbReference>
<evidence type="ECO:0000259" key="2">
    <source>
        <dbReference type="PROSITE" id="PS50056"/>
    </source>
</evidence>
<dbReference type="InterPro" id="IPR026893">
    <property type="entry name" value="Tyr/Ser_Pase_IphP-type"/>
</dbReference>
<dbReference type="Pfam" id="PF13350">
    <property type="entry name" value="Y_phosphatase3"/>
    <property type="match status" value="1"/>
</dbReference>
<dbReference type="PANTHER" id="PTHR31126:SF1">
    <property type="entry name" value="TYROSINE SPECIFIC PROTEIN PHOSPHATASES DOMAIN-CONTAINING PROTEIN"/>
    <property type="match status" value="1"/>
</dbReference>
<dbReference type="PROSITE" id="PS00383">
    <property type="entry name" value="TYR_PHOSPHATASE_1"/>
    <property type="match status" value="1"/>
</dbReference>
<feature type="domain" description="Tyrosine specific protein phosphatases" evidence="2">
    <location>
        <begin position="145"/>
        <end position="173"/>
    </location>
</feature>
<dbReference type="GO" id="GO:0004721">
    <property type="term" value="F:phosphoprotein phosphatase activity"/>
    <property type="evidence" value="ECO:0007669"/>
    <property type="project" value="InterPro"/>
</dbReference>
<dbReference type="PANTHER" id="PTHR31126">
    <property type="entry name" value="TYROSINE-PROTEIN PHOSPHATASE"/>
    <property type="match status" value="1"/>
</dbReference>
<dbReference type="AlphaFoldDB" id="A0A5M6ZA40"/>
<gene>
    <name evidence="3" type="ORF">F1654_11695</name>
</gene>
<organism evidence="3 4">
    <name type="scientific">Alkalicaulis satelles</name>
    <dbReference type="NCBI Taxonomy" id="2609175"/>
    <lineage>
        <taxon>Bacteria</taxon>
        <taxon>Pseudomonadati</taxon>
        <taxon>Pseudomonadota</taxon>
        <taxon>Alphaproteobacteria</taxon>
        <taxon>Maricaulales</taxon>
        <taxon>Maricaulaceae</taxon>
        <taxon>Alkalicaulis</taxon>
    </lineage>
</organism>
<accession>A0A5M6ZA40</accession>